<dbReference type="EMBL" id="JAUSTP010000001">
    <property type="protein sequence ID" value="MDQ0188268.1"/>
    <property type="molecule type" value="Genomic_DNA"/>
</dbReference>
<evidence type="ECO:0000313" key="1">
    <source>
        <dbReference type="EMBL" id="MDQ0188268.1"/>
    </source>
</evidence>
<reference evidence="1 2" key="1">
    <citation type="submission" date="2023-07" db="EMBL/GenBank/DDBJ databases">
        <title>Genomic Encyclopedia of Type Strains, Phase IV (KMG-IV): sequencing the most valuable type-strain genomes for metagenomic binning, comparative biology and taxonomic classification.</title>
        <authorList>
            <person name="Goeker M."/>
        </authorList>
    </citation>
    <scope>NUCLEOTIDE SEQUENCE [LARGE SCALE GENOMIC DNA]</scope>
    <source>
        <strain evidence="1 2">DSM 4006</strain>
    </source>
</reference>
<protein>
    <submittedName>
        <fullName evidence="1">Uncharacterized protein</fullName>
    </submittedName>
</protein>
<comment type="caution">
    <text evidence="1">The sequence shown here is derived from an EMBL/GenBank/DDBJ whole genome shotgun (WGS) entry which is preliminary data.</text>
</comment>
<keyword evidence="2" id="KW-1185">Reference proteome</keyword>
<name>A0ABT9XEM3_9BACL</name>
<dbReference type="Proteomes" id="UP001232973">
    <property type="component" value="Unassembled WGS sequence"/>
</dbReference>
<proteinExistence type="predicted"/>
<organism evidence="1 2">
    <name type="scientific">Alicyclobacillus cycloheptanicus</name>
    <dbReference type="NCBI Taxonomy" id="1457"/>
    <lineage>
        <taxon>Bacteria</taxon>
        <taxon>Bacillati</taxon>
        <taxon>Bacillota</taxon>
        <taxon>Bacilli</taxon>
        <taxon>Bacillales</taxon>
        <taxon>Alicyclobacillaceae</taxon>
        <taxon>Alicyclobacillus</taxon>
    </lineage>
</organism>
<sequence>MRYLTIKVGQIGVTFIARKVKPYEERLKEVEAILTTKLPEQWKGVNAKGKPMIGRNTELEKLSAYLLKDYMGRIADKNPDEYPVLSDRQMQSRAEREIPFDFTILAGIIEAKDGLNR</sequence>
<evidence type="ECO:0000313" key="2">
    <source>
        <dbReference type="Proteomes" id="UP001232973"/>
    </source>
</evidence>
<gene>
    <name evidence="1" type="ORF">J2S03_000072</name>
</gene>
<dbReference type="RefSeq" id="WP_274455677.1">
    <property type="nucleotide sequence ID" value="NZ_CP067097.1"/>
</dbReference>
<accession>A0ABT9XEM3</accession>